<reference evidence="1 2" key="1">
    <citation type="journal article" date="2021" name="BMC Genomics">
        <title>Datura genome reveals duplications of psychoactive alkaloid biosynthetic genes and high mutation rate following tissue culture.</title>
        <authorList>
            <person name="Rajewski A."/>
            <person name="Carter-House D."/>
            <person name="Stajich J."/>
            <person name="Litt A."/>
        </authorList>
    </citation>
    <scope>NUCLEOTIDE SEQUENCE [LARGE SCALE GENOMIC DNA]</scope>
    <source>
        <strain evidence="1">AR-01</strain>
    </source>
</reference>
<comment type="caution">
    <text evidence="1">The sequence shown here is derived from an EMBL/GenBank/DDBJ whole genome shotgun (WGS) entry which is preliminary data.</text>
</comment>
<dbReference type="Pfam" id="PF07173">
    <property type="entry name" value="GRDP-like"/>
    <property type="match status" value="1"/>
</dbReference>
<evidence type="ECO:0000313" key="1">
    <source>
        <dbReference type="EMBL" id="MCD9560217.1"/>
    </source>
</evidence>
<evidence type="ECO:0000313" key="2">
    <source>
        <dbReference type="Proteomes" id="UP000823775"/>
    </source>
</evidence>
<sequence>MSTSDGASMRSLSEISEEETVRLSVDLVAAARRNLGFFRLWMPLISDLSNGSIPPMILPPLDIEWVWYCHTLNRVQLQRQYCESRFSKLIGKAAIFNEENEEYALNRCKEIWVQRYPTEPFENEADSNLQNPVSTVHEDLLNEVSKQRNLYIKFSEPYYSEIVYLIAARQRYKGFLYMMHRFCR</sequence>
<dbReference type="PANTHER" id="PTHR34365">
    <property type="entry name" value="ENOLASE (DUF1399)"/>
    <property type="match status" value="1"/>
</dbReference>
<accession>A0ABS8UQ47</accession>
<protein>
    <submittedName>
        <fullName evidence="1">Uncharacterized protein</fullName>
    </submittedName>
</protein>
<dbReference type="PANTHER" id="PTHR34365:SF2">
    <property type="entry name" value="ENOLASE (DUF1399)"/>
    <property type="match status" value="1"/>
</dbReference>
<dbReference type="EMBL" id="JACEIK010002284">
    <property type="protein sequence ID" value="MCD9560217.1"/>
    <property type="molecule type" value="Genomic_DNA"/>
</dbReference>
<proteinExistence type="predicted"/>
<dbReference type="InterPro" id="IPR009836">
    <property type="entry name" value="GRDP-like"/>
</dbReference>
<organism evidence="1 2">
    <name type="scientific">Datura stramonium</name>
    <name type="common">Jimsonweed</name>
    <name type="synonym">Common thornapple</name>
    <dbReference type="NCBI Taxonomy" id="4076"/>
    <lineage>
        <taxon>Eukaryota</taxon>
        <taxon>Viridiplantae</taxon>
        <taxon>Streptophyta</taxon>
        <taxon>Embryophyta</taxon>
        <taxon>Tracheophyta</taxon>
        <taxon>Spermatophyta</taxon>
        <taxon>Magnoliopsida</taxon>
        <taxon>eudicotyledons</taxon>
        <taxon>Gunneridae</taxon>
        <taxon>Pentapetalae</taxon>
        <taxon>asterids</taxon>
        <taxon>lamiids</taxon>
        <taxon>Solanales</taxon>
        <taxon>Solanaceae</taxon>
        <taxon>Solanoideae</taxon>
        <taxon>Datureae</taxon>
        <taxon>Datura</taxon>
    </lineage>
</organism>
<keyword evidence="2" id="KW-1185">Reference proteome</keyword>
<dbReference type="Proteomes" id="UP000823775">
    <property type="component" value="Unassembled WGS sequence"/>
</dbReference>
<name>A0ABS8UQ47_DATST</name>
<gene>
    <name evidence="1" type="ORF">HAX54_018716</name>
</gene>